<evidence type="ECO:0000313" key="1">
    <source>
        <dbReference type="EMBL" id="PLW68249.1"/>
    </source>
</evidence>
<evidence type="ECO:0000313" key="2">
    <source>
        <dbReference type="Proteomes" id="UP000235005"/>
    </source>
</evidence>
<dbReference type="Gene3D" id="3.40.1260.10">
    <property type="entry name" value="DsrEFH-like"/>
    <property type="match status" value="1"/>
</dbReference>
<evidence type="ECO:0008006" key="3">
    <source>
        <dbReference type="Google" id="ProtNLM"/>
    </source>
</evidence>
<name>A0A2N5X183_9GAMM</name>
<comment type="caution">
    <text evidence="1">The sequence shown here is derived from an EMBL/GenBank/DDBJ whole genome shotgun (WGS) entry which is preliminary data.</text>
</comment>
<reference evidence="1 2" key="1">
    <citation type="submission" date="2018-01" db="EMBL/GenBank/DDBJ databases">
        <title>The draft genome sequence of Halioglobus lutimaris HF004.</title>
        <authorList>
            <person name="Du Z.-J."/>
            <person name="Shi M.-J."/>
        </authorList>
    </citation>
    <scope>NUCLEOTIDE SEQUENCE [LARGE SCALE GENOMIC DNA]</scope>
    <source>
        <strain evidence="1 2">HF004</strain>
    </source>
</reference>
<accession>A0A2N5X183</accession>
<dbReference type="EMBL" id="PKUS01000018">
    <property type="protein sequence ID" value="PLW68249.1"/>
    <property type="molecule type" value="Genomic_DNA"/>
</dbReference>
<dbReference type="InterPro" id="IPR027396">
    <property type="entry name" value="DsrEFH-like"/>
</dbReference>
<dbReference type="SUPFAM" id="SSF75169">
    <property type="entry name" value="DsrEFH-like"/>
    <property type="match status" value="1"/>
</dbReference>
<sequence>MADIELQTDADLSALLSRAEQLLIDGELSQQDGALVLVLHGPVLRSLLRPNYARNKTLVNQAASLSALGLLEVKACRTWMGANGVNEEQLQPFVKVVSYGAGEVTRLVEQQGYIAF</sequence>
<dbReference type="AlphaFoldDB" id="A0A2N5X183"/>
<organism evidence="1 2">
    <name type="scientific">Pseudohalioglobus lutimaris</name>
    <dbReference type="NCBI Taxonomy" id="1737061"/>
    <lineage>
        <taxon>Bacteria</taxon>
        <taxon>Pseudomonadati</taxon>
        <taxon>Pseudomonadota</taxon>
        <taxon>Gammaproteobacteria</taxon>
        <taxon>Cellvibrionales</taxon>
        <taxon>Halieaceae</taxon>
        <taxon>Pseudohalioglobus</taxon>
    </lineage>
</organism>
<gene>
    <name evidence="1" type="ORF">C0039_13780</name>
</gene>
<keyword evidence="2" id="KW-1185">Reference proteome</keyword>
<proteinExistence type="predicted"/>
<protein>
    <recommendedName>
        <fullName evidence="3">Acyl-CoA transferase</fullName>
    </recommendedName>
</protein>
<dbReference type="Proteomes" id="UP000235005">
    <property type="component" value="Unassembled WGS sequence"/>
</dbReference>